<keyword evidence="2 5" id="KW-0808">Transferase</keyword>
<dbReference type="InterPro" id="IPR017650">
    <property type="entry name" value="Arginine_N-succinylTrfase"/>
</dbReference>
<dbReference type="RefSeq" id="WP_232846439.1">
    <property type="nucleotide sequence ID" value="NZ_AP025284.1"/>
</dbReference>
<dbReference type="AlphaFoldDB" id="A0A1H9EL65"/>
<name>A0A1H9EL65_9GAMM</name>
<proteinExistence type="predicted"/>
<dbReference type="PANTHER" id="PTHR30420">
    <property type="entry name" value="N-SUCCINYLARGININE DIHYDROLASE"/>
    <property type="match status" value="1"/>
</dbReference>
<dbReference type="Gene3D" id="2.40.40.20">
    <property type="match status" value="1"/>
</dbReference>
<gene>
    <name evidence="5" type="ORF">SAMN03080615_00957</name>
</gene>
<sequence length="344" mass="38533">MNDINIIRPIRSSDLDRLCELARDSGPGFTSLPCNRELLEAKIAASEVAFSQVKADPLGASYLFVLEASPDNKVVGVCGIESAVGLREPFYHYRLGTVVHASRELGVHNSFQTLYLCNDYTGCTEVCTLYLTPEYRQGHNGGLLSRCRFLFLAQFKERFPGKIIAEMRGVSDTEGLSPFWNGLGRHFFSMEFSEADYLTGLGNKVFIAELMPKHSIYIHLLPETARQVIGEVHEQTVPARKLLESEGFRYEEYIDIFDAGPTLACELKDIRAVRKSRYVEVHIGPCQQHTQPFLISNTSLQNFRCTVVEIAPSEGRITLTAELAHLLQVSEGDKVRVVPLKSRS</sequence>
<dbReference type="GO" id="GO:0006527">
    <property type="term" value="P:L-arginine catabolic process"/>
    <property type="evidence" value="ECO:0007669"/>
    <property type="project" value="UniProtKB-UniRule"/>
</dbReference>
<reference evidence="6" key="1">
    <citation type="submission" date="2016-10" db="EMBL/GenBank/DDBJ databases">
        <authorList>
            <person name="Varghese N."/>
            <person name="Submissions S."/>
        </authorList>
    </citation>
    <scope>NUCLEOTIDE SEQUENCE [LARGE SCALE GENOMIC DNA]</scope>
    <source>
        <strain evidence="6">DSM 18887</strain>
    </source>
</reference>
<dbReference type="NCBIfam" id="TIGR03244">
    <property type="entry name" value="arg_catab_AstA"/>
    <property type="match status" value="1"/>
</dbReference>
<dbReference type="SUPFAM" id="SSF55729">
    <property type="entry name" value="Acyl-CoA N-acyltransferases (Nat)"/>
    <property type="match status" value="1"/>
</dbReference>
<evidence type="ECO:0000256" key="1">
    <source>
        <dbReference type="ARBA" id="ARBA00022503"/>
    </source>
</evidence>
<protein>
    <recommendedName>
        <fullName evidence="4">Arginine N-succinyltransferase</fullName>
        <ecNumber evidence="4">2.3.1.109</ecNumber>
    </recommendedName>
</protein>
<evidence type="ECO:0000313" key="5">
    <source>
        <dbReference type="EMBL" id="SEQ26389.1"/>
    </source>
</evidence>
<keyword evidence="6" id="KW-1185">Reference proteome</keyword>
<dbReference type="NCBIfam" id="TIGR03243">
    <property type="entry name" value="arg_catab_AOST"/>
    <property type="match status" value="1"/>
</dbReference>
<keyword evidence="1" id="KW-0056">Arginine metabolism</keyword>
<dbReference type="Pfam" id="PF04958">
    <property type="entry name" value="AstA"/>
    <property type="match status" value="1"/>
</dbReference>
<dbReference type="InterPro" id="IPR007041">
    <property type="entry name" value="Arg_succinylTrfase_AstA/AruG"/>
</dbReference>
<dbReference type="EC" id="2.3.1.109" evidence="4"/>
<evidence type="ECO:0000256" key="4">
    <source>
        <dbReference type="NCBIfam" id="TIGR03244"/>
    </source>
</evidence>
<evidence type="ECO:0000256" key="2">
    <source>
        <dbReference type="ARBA" id="ARBA00022679"/>
    </source>
</evidence>
<dbReference type="Proteomes" id="UP000198749">
    <property type="component" value="Unassembled WGS sequence"/>
</dbReference>
<evidence type="ECO:0000313" key="6">
    <source>
        <dbReference type="Proteomes" id="UP000198749"/>
    </source>
</evidence>
<dbReference type="STRING" id="355243.SAMN03080615_00957"/>
<dbReference type="InterPro" id="IPR016181">
    <property type="entry name" value="Acyl_CoA_acyltransferase"/>
</dbReference>
<dbReference type="EMBL" id="FOGB01000002">
    <property type="protein sequence ID" value="SEQ26389.1"/>
    <property type="molecule type" value="Genomic_DNA"/>
</dbReference>
<dbReference type="GO" id="GO:0008791">
    <property type="term" value="F:arginine N-succinyltransferase activity"/>
    <property type="evidence" value="ECO:0007669"/>
    <property type="project" value="UniProtKB-UniRule"/>
</dbReference>
<organism evidence="5 6">
    <name type="scientific">Amphritea atlantica</name>
    <dbReference type="NCBI Taxonomy" id="355243"/>
    <lineage>
        <taxon>Bacteria</taxon>
        <taxon>Pseudomonadati</taxon>
        <taxon>Pseudomonadota</taxon>
        <taxon>Gammaproteobacteria</taxon>
        <taxon>Oceanospirillales</taxon>
        <taxon>Oceanospirillaceae</taxon>
        <taxon>Amphritea</taxon>
    </lineage>
</organism>
<evidence type="ECO:0000256" key="3">
    <source>
        <dbReference type="ARBA" id="ARBA00023315"/>
    </source>
</evidence>
<keyword evidence="3" id="KW-0012">Acyltransferase</keyword>
<accession>A0A1H9EL65</accession>
<dbReference type="PANTHER" id="PTHR30420:SF1">
    <property type="entry name" value="ARGININE N-SUCCINYLTRANSFERASE"/>
    <property type="match status" value="1"/>
</dbReference>